<dbReference type="SUPFAM" id="SSF51445">
    <property type="entry name" value="(Trans)glycosidases"/>
    <property type="match status" value="1"/>
</dbReference>
<dbReference type="STRING" id="1314781.A0A165N3B4"/>
<reference evidence="3 4" key="1">
    <citation type="journal article" date="2016" name="Mol. Biol. Evol.">
        <title>Comparative Genomics of Early-Diverging Mushroom-Forming Fungi Provides Insights into the Origins of Lignocellulose Decay Capabilities.</title>
        <authorList>
            <person name="Nagy L.G."/>
            <person name="Riley R."/>
            <person name="Tritt A."/>
            <person name="Adam C."/>
            <person name="Daum C."/>
            <person name="Floudas D."/>
            <person name="Sun H."/>
            <person name="Yadav J.S."/>
            <person name="Pangilinan J."/>
            <person name="Larsson K.H."/>
            <person name="Matsuura K."/>
            <person name="Barry K."/>
            <person name="Labutti K."/>
            <person name="Kuo R."/>
            <person name="Ohm R.A."/>
            <person name="Bhattacharya S.S."/>
            <person name="Shirouzu T."/>
            <person name="Yoshinaga Y."/>
            <person name="Martin F.M."/>
            <person name="Grigoriev I.V."/>
            <person name="Hibbett D.S."/>
        </authorList>
    </citation>
    <scope>NUCLEOTIDE SEQUENCE [LARGE SCALE GENOMIC DNA]</scope>
    <source>
        <strain evidence="3 4">HHB12029</strain>
    </source>
</reference>
<dbReference type="InterPro" id="IPR053183">
    <property type="entry name" value="ASL1"/>
</dbReference>
<dbReference type="InterPro" id="IPR017853">
    <property type="entry name" value="GH"/>
</dbReference>
<dbReference type="Pfam" id="PF11790">
    <property type="entry name" value="Glyco_hydro_cc"/>
    <property type="match status" value="1"/>
</dbReference>
<dbReference type="InParanoid" id="A0A165N3B4"/>
<dbReference type="GO" id="GO:0071966">
    <property type="term" value="P:fungal-type cell wall polysaccharide metabolic process"/>
    <property type="evidence" value="ECO:0007669"/>
    <property type="project" value="TreeGrafter"/>
</dbReference>
<dbReference type="Proteomes" id="UP000077266">
    <property type="component" value="Unassembled WGS sequence"/>
</dbReference>
<dbReference type="EMBL" id="KV425903">
    <property type="protein sequence ID" value="KZW00147.1"/>
    <property type="molecule type" value="Genomic_DNA"/>
</dbReference>
<feature type="chain" id="PRO_5007862983" description="Asl1-like glycosyl hydrolase catalytic domain-containing protein" evidence="1">
    <location>
        <begin position="20"/>
        <end position="268"/>
    </location>
</feature>
<dbReference type="PANTHER" id="PTHR34154">
    <property type="entry name" value="ALKALI-SENSITIVE LINKAGE PROTEIN 1"/>
    <property type="match status" value="1"/>
</dbReference>
<keyword evidence="4" id="KW-1185">Reference proteome</keyword>
<dbReference type="OrthoDB" id="5959761at2759"/>
<evidence type="ECO:0000259" key="2">
    <source>
        <dbReference type="Pfam" id="PF11790"/>
    </source>
</evidence>
<accession>A0A165N3B4</accession>
<organism evidence="3 4">
    <name type="scientific">Exidia glandulosa HHB12029</name>
    <dbReference type="NCBI Taxonomy" id="1314781"/>
    <lineage>
        <taxon>Eukaryota</taxon>
        <taxon>Fungi</taxon>
        <taxon>Dikarya</taxon>
        <taxon>Basidiomycota</taxon>
        <taxon>Agaricomycotina</taxon>
        <taxon>Agaricomycetes</taxon>
        <taxon>Auriculariales</taxon>
        <taxon>Exidiaceae</taxon>
        <taxon>Exidia</taxon>
    </lineage>
</organism>
<evidence type="ECO:0000313" key="3">
    <source>
        <dbReference type="EMBL" id="KZW00147.1"/>
    </source>
</evidence>
<evidence type="ECO:0000313" key="4">
    <source>
        <dbReference type="Proteomes" id="UP000077266"/>
    </source>
</evidence>
<proteinExistence type="predicted"/>
<dbReference type="GO" id="GO:0009277">
    <property type="term" value="C:fungal-type cell wall"/>
    <property type="evidence" value="ECO:0007669"/>
    <property type="project" value="TreeGrafter"/>
</dbReference>
<protein>
    <recommendedName>
        <fullName evidence="2">Asl1-like glycosyl hydrolase catalytic domain-containing protein</fullName>
    </recommendedName>
</protein>
<name>A0A165N3B4_EXIGL</name>
<dbReference type="AlphaFoldDB" id="A0A165N3B4"/>
<evidence type="ECO:0000256" key="1">
    <source>
        <dbReference type="SAM" id="SignalP"/>
    </source>
</evidence>
<keyword evidence="1" id="KW-0732">Signal</keyword>
<gene>
    <name evidence="3" type="ORF">EXIGLDRAFT_667735</name>
</gene>
<feature type="domain" description="Asl1-like glycosyl hydrolase catalytic" evidence="2">
    <location>
        <begin position="55"/>
        <end position="265"/>
    </location>
</feature>
<dbReference type="InterPro" id="IPR024655">
    <property type="entry name" value="Asl1_glyco_hydro_catalytic"/>
</dbReference>
<feature type="signal peptide" evidence="1">
    <location>
        <begin position="1"/>
        <end position="19"/>
    </location>
</feature>
<dbReference type="PANTHER" id="PTHR34154:SF3">
    <property type="entry name" value="ALKALI-SENSITIVE LINKAGE PROTEIN 1"/>
    <property type="match status" value="1"/>
</dbReference>
<sequence length="268" mass="28125">MRLLSTALIACIACYEVASALVSRQSARKVGLAVSRSVGSSPSQWVTAHVAAVADFGPTKTSVTNSTGLPFLPTLGQTSNVNTWLSTLVQGYATLAIGLTEVDSGGTGVSVAVGISTWRQAMAPLKARGYQLCSHTVTQAHSGTVWLQSFQSQCPDCWAQVDFVCVEWFGVDAQDFINFVTSVHLTFGKDVIVTQFAVADFNGGTTPSVGDVLALMGTTTAFMDSAAFVHTYFWLGMFLPGEGGVPSSNGLMNSDGSPNALGLQYISS</sequence>